<feature type="transmembrane region" description="Helical" evidence="2">
    <location>
        <begin position="198"/>
        <end position="220"/>
    </location>
</feature>
<reference evidence="3 4" key="1">
    <citation type="submission" date="2022-11" db="EMBL/GenBank/DDBJ databases">
        <title>The characterization of three novel Bacteroidetes species and genomic analysis of their roles in tidal elemental geochemical cycles.</title>
        <authorList>
            <person name="Ma K."/>
        </authorList>
    </citation>
    <scope>NUCLEOTIDE SEQUENCE [LARGE SCALE GENOMIC DNA]</scope>
    <source>
        <strain evidence="3 4">M17</strain>
    </source>
</reference>
<feature type="transmembrane region" description="Helical" evidence="2">
    <location>
        <begin position="387"/>
        <end position="409"/>
    </location>
</feature>
<feature type="transmembrane region" description="Helical" evidence="2">
    <location>
        <begin position="135"/>
        <end position="156"/>
    </location>
</feature>
<dbReference type="PANTHER" id="PTHR43044">
    <property type="match status" value="1"/>
</dbReference>
<evidence type="ECO:0000313" key="3">
    <source>
        <dbReference type="EMBL" id="MCX2742582.1"/>
    </source>
</evidence>
<evidence type="ECO:0000256" key="2">
    <source>
        <dbReference type="SAM" id="Phobius"/>
    </source>
</evidence>
<name>A0ABT3RMT1_9BACT</name>
<organism evidence="3 4">
    <name type="scientific">Mangrovivirga halotolerans</name>
    <dbReference type="NCBI Taxonomy" id="2993936"/>
    <lineage>
        <taxon>Bacteria</taxon>
        <taxon>Pseudomonadati</taxon>
        <taxon>Bacteroidota</taxon>
        <taxon>Cytophagia</taxon>
        <taxon>Cytophagales</taxon>
        <taxon>Mangrovivirgaceae</taxon>
        <taxon>Mangrovivirga</taxon>
    </lineage>
</organism>
<feature type="transmembrane region" description="Helical" evidence="2">
    <location>
        <begin position="319"/>
        <end position="341"/>
    </location>
</feature>
<dbReference type="EMBL" id="JAPFQN010000002">
    <property type="protein sequence ID" value="MCX2742582.1"/>
    <property type="molecule type" value="Genomic_DNA"/>
</dbReference>
<gene>
    <name evidence="3" type="ORF">OO013_01825</name>
</gene>
<accession>A0ABT3RMT1</accession>
<evidence type="ECO:0000256" key="1">
    <source>
        <dbReference type="SAM" id="MobiDB-lite"/>
    </source>
</evidence>
<sequence length="464" mass="53247">MHAVNHNLDEKFNFTSSLKKKVFIVGIAGLLLMIAGIFTTSSGDHHGEESHEAVAEVVVQDQDQHGEDHALDAEDSPGEASHEAQPHGEFSWADRLKADLWINNMYFTGLAIIGVFFFAIQYVSQSGWSAGILRIPMAFGAWLPIAFVLMLIGYFWGGHEIFHWTHGYLYDKSSPLFDSIINGKAAFFFWPTEPSGDYPFPIFWFVRLVLFFALWYYMFVTMRKTALKEDIDPSTKYWHKLVKQGAVFLVIFAVTSSVSAWDWVLSIDTHWFSTMFGWYVFASWWVSGLAAITLIVCLLKGAGYLSVVNSNHLHDLGKFVFAFSIFWTYIWFSQFLLIYYANIPEETIYFIERMSSHQYAPFFYFNLIINFFFPFLFLMTRESKRHLAFLKIACIAVLAGHWIDFYLMITPGVLKENGTFGLMEIGSAMFFGAAFTFVALTSLAKYPLVPKNHPMLEESLHHHI</sequence>
<evidence type="ECO:0000313" key="4">
    <source>
        <dbReference type="Proteomes" id="UP001209885"/>
    </source>
</evidence>
<keyword evidence="2" id="KW-1133">Transmembrane helix</keyword>
<feature type="transmembrane region" description="Helical" evidence="2">
    <location>
        <begin position="21"/>
        <end position="39"/>
    </location>
</feature>
<dbReference type="Proteomes" id="UP001209885">
    <property type="component" value="Unassembled WGS sequence"/>
</dbReference>
<feature type="region of interest" description="Disordered" evidence="1">
    <location>
        <begin position="66"/>
        <end position="88"/>
    </location>
</feature>
<dbReference type="RefSeq" id="WP_266054855.1">
    <property type="nucleotide sequence ID" value="NZ_JAPFQN010000002.1"/>
</dbReference>
<keyword evidence="4" id="KW-1185">Reference proteome</keyword>
<dbReference type="PANTHER" id="PTHR43044:SF1">
    <property type="entry name" value="QUINOL:CYTOCHROME C OXIDOREDUCTASE QUINONE-BINDING SUBUNIT 2"/>
    <property type="match status" value="1"/>
</dbReference>
<proteinExistence type="predicted"/>
<feature type="transmembrane region" description="Helical" evidence="2">
    <location>
        <begin position="429"/>
        <end position="448"/>
    </location>
</feature>
<keyword evidence="2" id="KW-0812">Transmembrane</keyword>
<keyword evidence="2" id="KW-0472">Membrane</keyword>
<comment type="caution">
    <text evidence="3">The sequence shown here is derived from an EMBL/GenBank/DDBJ whole genome shotgun (WGS) entry which is preliminary data.</text>
</comment>
<feature type="transmembrane region" description="Helical" evidence="2">
    <location>
        <begin position="276"/>
        <end position="299"/>
    </location>
</feature>
<protein>
    <submittedName>
        <fullName evidence="3">Quinol:cytochrome C oxidoreductase</fullName>
    </submittedName>
</protein>
<feature type="transmembrane region" description="Helical" evidence="2">
    <location>
        <begin position="241"/>
        <end position="264"/>
    </location>
</feature>
<feature type="transmembrane region" description="Helical" evidence="2">
    <location>
        <begin position="105"/>
        <end position="123"/>
    </location>
</feature>
<feature type="transmembrane region" description="Helical" evidence="2">
    <location>
        <begin position="361"/>
        <end position="380"/>
    </location>
</feature>